<dbReference type="EMBL" id="CM023481">
    <property type="protein sequence ID" value="KAH6944654.1"/>
    <property type="molecule type" value="Genomic_DNA"/>
</dbReference>
<evidence type="ECO:0000313" key="1">
    <source>
        <dbReference type="EMBL" id="KAH6944654.1"/>
    </source>
</evidence>
<proteinExistence type="predicted"/>
<organism evidence="1 2">
    <name type="scientific">Hyalomma asiaticum</name>
    <name type="common">Tick</name>
    <dbReference type="NCBI Taxonomy" id="266040"/>
    <lineage>
        <taxon>Eukaryota</taxon>
        <taxon>Metazoa</taxon>
        <taxon>Ecdysozoa</taxon>
        <taxon>Arthropoda</taxon>
        <taxon>Chelicerata</taxon>
        <taxon>Arachnida</taxon>
        <taxon>Acari</taxon>
        <taxon>Parasitiformes</taxon>
        <taxon>Ixodida</taxon>
        <taxon>Ixodoidea</taxon>
        <taxon>Ixodidae</taxon>
        <taxon>Hyalomminae</taxon>
        <taxon>Hyalomma</taxon>
    </lineage>
</organism>
<dbReference type="Proteomes" id="UP000821845">
    <property type="component" value="Chromosome 1"/>
</dbReference>
<name>A0ACB7TET5_HYAAI</name>
<protein>
    <submittedName>
        <fullName evidence="1">Uncharacterized protein</fullName>
    </submittedName>
</protein>
<gene>
    <name evidence="1" type="ORF">HPB50_004431</name>
</gene>
<reference evidence="1" key="1">
    <citation type="submission" date="2020-05" db="EMBL/GenBank/DDBJ databases">
        <title>Large-scale comparative analyses of tick genomes elucidate their genetic diversity and vector capacities.</title>
        <authorList>
            <person name="Jia N."/>
            <person name="Wang J."/>
            <person name="Shi W."/>
            <person name="Du L."/>
            <person name="Sun Y."/>
            <person name="Zhan W."/>
            <person name="Jiang J."/>
            <person name="Wang Q."/>
            <person name="Zhang B."/>
            <person name="Ji P."/>
            <person name="Sakyi L.B."/>
            <person name="Cui X."/>
            <person name="Yuan T."/>
            <person name="Jiang B."/>
            <person name="Yang W."/>
            <person name="Lam T.T.-Y."/>
            <person name="Chang Q."/>
            <person name="Ding S."/>
            <person name="Wang X."/>
            <person name="Zhu J."/>
            <person name="Ruan X."/>
            <person name="Zhao L."/>
            <person name="Wei J."/>
            <person name="Que T."/>
            <person name="Du C."/>
            <person name="Cheng J."/>
            <person name="Dai P."/>
            <person name="Han X."/>
            <person name="Huang E."/>
            <person name="Gao Y."/>
            <person name="Liu J."/>
            <person name="Shao H."/>
            <person name="Ye R."/>
            <person name="Li L."/>
            <person name="Wei W."/>
            <person name="Wang X."/>
            <person name="Wang C."/>
            <person name="Yang T."/>
            <person name="Huo Q."/>
            <person name="Li W."/>
            <person name="Guo W."/>
            <person name="Chen H."/>
            <person name="Zhou L."/>
            <person name="Ni X."/>
            <person name="Tian J."/>
            <person name="Zhou Y."/>
            <person name="Sheng Y."/>
            <person name="Liu T."/>
            <person name="Pan Y."/>
            <person name="Xia L."/>
            <person name="Li J."/>
            <person name="Zhao F."/>
            <person name="Cao W."/>
        </authorList>
    </citation>
    <scope>NUCLEOTIDE SEQUENCE</scope>
    <source>
        <strain evidence="1">Hyas-2018</strain>
    </source>
</reference>
<comment type="caution">
    <text evidence="1">The sequence shown here is derived from an EMBL/GenBank/DDBJ whole genome shotgun (WGS) entry which is preliminary data.</text>
</comment>
<sequence>MLTTRSCHLCARGSFIFKRARASWDAGQQNSRRRVANFPKFLLPRLPHAVLVPLTSVSIATGARWFAGSKIRGIKPSCESARANACFSQEALVFWSGSASRVVAGPRERAAGGRVQTLGVSASHDRSATAPLGPGSALTSRRDDAVARVFSENRARRLRASSGPTPPPYPFGWRVLARPAALLILRQRCCGGACGLVAVADAAQVTVLCPLLVLNGSVASSFHSVLSPARVPAQLWFHATKEPSHSRRHRNEKRRKCGG</sequence>
<accession>A0ACB7TET5</accession>
<evidence type="ECO:0000313" key="2">
    <source>
        <dbReference type="Proteomes" id="UP000821845"/>
    </source>
</evidence>
<keyword evidence="2" id="KW-1185">Reference proteome</keyword>